<dbReference type="EMBL" id="CM042028">
    <property type="protein sequence ID" value="KAI3797496.1"/>
    <property type="molecule type" value="Genomic_DNA"/>
</dbReference>
<dbReference type="Proteomes" id="UP001056120">
    <property type="component" value="Linkage Group LG11"/>
</dbReference>
<sequence>MMKAYFKFTEHTLWESIVKGPHVPKTANADDVVLIDDPDLYSEEDKKLIERDNRALGSIILALSTELYLNFEQHETTQGLWNALCLRFEGNATLQESRTDLLLKQYNMFRYMKNETLSEQKLLDSLPNTWSIPCMLIKNTTPDLKSKTLDDIIYLLESYELDAKKRELNNPDKPSNTSSVNAALLSGSEELGSQGDKEKSCCGSKCSVSEKGKATSQIPEDQIALFGAFMSSYDAFVTRKLQPANLNAEDLMQINPDDLEYMDLQWQMAMIAVRAKKYLQKIGKDKLQFGKKDGFDKAKLRCYNCQQLGHFARECSKENKKKVNGKGVKLVEMIDEDDKTNKTPTTLMSKHLSNCEWDSEIEDAEEELDAALIAEIEVSKNKDDCENDCGLKVDDKGKGKAVGDSREVSADSEVISENNSYICSSVCIDKMQNYHTANTFLIAENDKLKRVNKELKQNEVTYTRKIKALLKDNVTFKEYLDKKGVLIKDLSDKLIASKTELIKEQVLIAKWKMQKNVFDE</sequence>
<evidence type="ECO:0000313" key="2">
    <source>
        <dbReference type="Proteomes" id="UP001056120"/>
    </source>
</evidence>
<name>A0ACB9HPT9_9ASTR</name>
<organism evidence="1 2">
    <name type="scientific">Smallanthus sonchifolius</name>
    <dbReference type="NCBI Taxonomy" id="185202"/>
    <lineage>
        <taxon>Eukaryota</taxon>
        <taxon>Viridiplantae</taxon>
        <taxon>Streptophyta</taxon>
        <taxon>Embryophyta</taxon>
        <taxon>Tracheophyta</taxon>
        <taxon>Spermatophyta</taxon>
        <taxon>Magnoliopsida</taxon>
        <taxon>eudicotyledons</taxon>
        <taxon>Gunneridae</taxon>
        <taxon>Pentapetalae</taxon>
        <taxon>asterids</taxon>
        <taxon>campanulids</taxon>
        <taxon>Asterales</taxon>
        <taxon>Asteraceae</taxon>
        <taxon>Asteroideae</taxon>
        <taxon>Heliantheae alliance</taxon>
        <taxon>Millerieae</taxon>
        <taxon>Smallanthus</taxon>
    </lineage>
</organism>
<keyword evidence="2" id="KW-1185">Reference proteome</keyword>
<protein>
    <submittedName>
        <fullName evidence="1">Uncharacterized protein</fullName>
    </submittedName>
</protein>
<evidence type="ECO:0000313" key="1">
    <source>
        <dbReference type="EMBL" id="KAI3797496.1"/>
    </source>
</evidence>
<gene>
    <name evidence="1" type="ORF">L1987_32753</name>
</gene>
<comment type="caution">
    <text evidence="1">The sequence shown here is derived from an EMBL/GenBank/DDBJ whole genome shotgun (WGS) entry which is preliminary data.</text>
</comment>
<reference evidence="2" key="1">
    <citation type="journal article" date="2022" name="Mol. Ecol. Resour.">
        <title>The genomes of chicory, endive, great burdock and yacon provide insights into Asteraceae palaeo-polyploidization history and plant inulin production.</title>
        <authorList>
            <person name="Fan W."/>
            <person name="Wang S."/>
            <person name="Wang H."/>
            <person name="Wang A."/>
            <person name="Jiang F."/>
            <person name="Liu H."/>
            <person name="Zhao H."/>
            <person name="Xu D."/>
            <person name="Zhang Y."/>
        </authorList>
    </citation>
    <scope>NUCLEOTIDE SEQUENCE [LARGE SCALE GENOMIC DNA]</scope>
    <source>
        <strain evidence="2">cv. Yunnan</strain>
    </source>
</reference>
<accession>A0ACB9HPT9</accession>
<reference evidence="1 2" key="2">
    <citation type="journal article" date="2022" name="Mol. Ecol. Resour.">
        <title>The genomes of chicory, endive, great burdock and yacon provide insights into Asteraceae paleo-polyploidization history and plant inulin production.</title>
        <authorList>
            <person name="Fan W."/>
            <person name="Wang S."/>
            <person name="Wang H."/>
            <person name="Wang A."/>
            <person name="Jiang F."/>
            <person name="Liu H."/>
            <person name="Zhao H."/>
            <person name="Xu D."/>
            <person name="Zhang Y."/>
        </authorList>
    </citation>
    <scope>NUCLEOTIDE SEQUENCE [LARGE SCALE GENOMIC DNA]</scope>
    <source>
        <strain evidence="2">cv. Yunnan</strain>
        <tissue evidence="1">Leaves</tissue>
    </source>
</reference>
<proteinExistence type="predicted"/>